<keyword evidence="5 9" id="KW-0297">G-protein coupled receptor</keyword>
<dbReference type="InterPro" id="IPR050569">
    <property type="entry name" value="TAAR"/>
</dbReference>
<evidence type="ECO:0000256" key="8">
    <source>
        <dbReference type="ARBA" id="ARBA00023224"/>
    </source>
</evidence>
<reference evidence="14" key="1">
    <citation type="submission" date="2015-02" db="EMBL/GenBank/DDBJ databases">
        <title>Genome sequencing for Strongylocentrotus purpuratus.</title>
        <authorList>
            <person name="Murali S."/>
            <person name="Liu Y."/>
            <person name="Vee V."/>
            <person name="English A."/>
            <person name="Wang M."/>
            <person name="Skinner E."/>
            <person name="Han Y."/>
            <person name="Muzny D.M."/>
            <person name="Worley K.C."/>
            <person name="Gibbs R.A."/>
        </authorList>
    </citation>
    <scope>NUCLEOTIDE SEQUENCE</scope>
</reference>
<dbReference type="Gene3D" id="1.20.1070.10">
    <property type="entry name" value="Rhodopsin 7-helix transmembrane proteins"/>
    <property type="match status" value="1"/>
</dbReference>
<proteinExistence type="inferred from homology"/>
<feature type="transmembrane region" description="Helical" evidence="11">
    <location>
        <begin position="89"/>
        <end position="118"/>
    </location>
</feature>
<keyword evidence="6 11" id="KW-0472">Membrane</keyword>
<dbReference type="PANTHER" id="PTHR24249:SF411">
    <property type="entry name" value="G-PROTEIN COUPLED RECEPTORS FAMILY 1 PROFILE DOMAIN-CONTAINING PROTEIN"/>
    <property type="match status" value="1"/>
</dbReference>
<dbReference type="OrthoDB" id="10254436at2759"/>
<dbReference type="EnsemblMetazoa" id="XM_030994307">
    <property type="protein sequence ID" value="XP_030850167"/>
    <property type="gene ID" value="LOC115927941"/>
</dbReference>
<feature type="transmembrane region" description="Helical" evidence="11">
    <location>
        <begin position="139"/>
        <end position="160"/>
    </location>
</feature>
<keyword evidence="2" id="KW-1003">Cell membrane</keyword>
<dbReference type="GO" id="GO:0004930">
    <property type="term" value="F:G protein-coupled receptor activity"/>
    <property type="evidence" value="ECO:0000318"/>
    <property type="project" value="GO_Central"/>
</dbReference>
<feature type="transmembrane region" description="Helical" evidence="11">
    <location>
        <begin position="60"/>
        <end position="83"/>
    </location>
</feature>
<feature type="transmembrane region" description="Helical" evidence="11">
    <location>
        <begin position="20"/>
        <end position="48"/>
    </location>
</feature>
<feature type="compositionally biased region" description="Basic and acidic residues" evidence="10">
    <location>
        <begin position="245"/>
        <end position="254"/>
    </location>
</feature>
<evidence type="ECO:0000256" key="6">
    <source>
        <dbReference type="ARBA" id="ARBA00023136"/>
    </source>
</evidence>
<feature type="transmembrane region" description="Helical" evidence="11">
    <location>
        <begin position="180"/>
        <end position="203"/>
    </location>
</feature>
<keyword evidence="3 9" id="KW-0812">Transmembrane</keyword>
<keyword evidence="8 9" id="KW-0807">Transducer</keyword>
<evidence type="ECO:0000256" key="11">
    <source>
        <dbReference type="SAM" id="Phobius"/>
    </source>
</evidence>
<feature type="domain" description="G-protein coupled receptors family 1 profile" evidence="12">
    <location>
        <begin position="39"/>
        <end position="410"/>
    </location>
</feature>
<evidence type="ECO:0000259" key="12">
    <source>
        <dbReference type="PROSITE" id="PS50262"/>
    </source>
</evidence>
<dbReference type="RefSeq" id="XP_030850167.1">
    <property type="nucleotide sequence ID" value="XM_030994307.1"/>
</dbReference>
<feature type="compositionally biased region" description="Polar residues" evidence="10">
    <location>
        <begin position="255"/>
        <end position="265"/>
    </location>
</feature>
<dbReference type="InterPro" id="IPR000276">
    <property type="entry name" value="GPCR_Rhodpsn"/>
</dbReference>
<dbReference type="PROSITE" id="PS50262">
    <property type="entry name" value="G_PROTEIN_RECEP_F1_2"/>
    <property type="match status" value="1"/>
</dbReference>
<evidence type="ECO:0000256" key="4">
    <source>
        <dbReference type="ARBA" id="ARBA00022989"/>
    </source>
</evidence>
<dbReference type="KEGG" id="spu:115927941"/>
<dbReference type="PANTHER" id="PTHR24249">
    <property type="entry name" value="HISTAMINE RECEPTOR-RELATED G-PROTEIN COUPLED RECEPTOR"/>
    <property type="match status" value="1"/>
</dbReference>
<evidence type="ECO:0000256" key="5">
    <source>
        <dbReference type="ARBA" id="ARBA00023040"/>
    </source>
</evidence>
<dbReference type="GeneID" id="115927941"/>
<dbReference type="AlphaFoldDB" id="A0A7M7PDN4"/>
<feature type="region of interest" description="Disordered" evidence="10">
    <location>
        <begin position="243"/>
        <end position="265"/>
    </location>
</feature>
<accession>A0A7M7PDN4</accession>
<dbReference type="CDD" id="cd00637">
    <property type="entry name" value="7tm_classA_rhodopsin-like"/>
    <property type="match status" value="1"/>
</dbReference>
<comment type="subcellular location">
    <subcellularLocation>
        <location evidence="1">Cell membrane</location>
        <topology evidence="1">Multi-pass membrane protein</topology>
    </subcellularLocation>
</comment>
<dbReference type="GO" id="GO:0007186">
    <property type="term" value="P:G protein-coupled receptor signaling pathway"/>
    <property type="evidence" value="ECO:0000318"/>
    <property type="project" value="GO_Central"/>
</dbReference>
<dbReference type="GO" id="GO:0005886">
    <property type="term" value="C:plasma membrane"/>
    <property type="evidence" value="ECO:0000318"/>
    <property type="project" value="GO_Central"/>
</dbReference>
<dbReference type="SUPFAM" id="SSF81321">
    <property type="entry name" value="Family A G protein-coupled receptor-like"/>
    <property type="match status" value="1"/>
</dbReference>
<evidence type="ECO:0000256" key="9">
    <source>
        <dbReference type="RuleBase" id="RU000688"/>
    </source>
</evidence>
<evidence type="ECO:0000256" key="3">
    <source>
        <dbReference type="ARBA" id="ARBA00022692"/>
    </source>
</evidence>
<evidence type="ECO:0000313" key="14">
    <source>
        <dbReference type="Proteomes" id="UP000007110"/>
    </source>
</evidence>
<name>A0A7M7PDN4_STRPU</name>
<keyword evidence="4 11" id="KW-1133">Transmembrane helix</keyword>
<keyword evidence="7 9" id="KW-0675">Receptor</keyword>
<comment type="similarity">
    <text evidence="9">Belongs to the G-protein coupled receptor 1 family.</text>
</comment>
<dbReference type="SMART" id="SM01381">
    <property type="entry name" value="7TM_GPCR_Srsx"/>
    <property type="match status" value="1"/>
</dbReference>
<evidence type="ECO:0000313" key="13">
    <source>
        <dbReference type="EnsemblMetazoa" id="XP_030850167"/>
    </source>
</evidence>
<keyword evidence="14" id="KW-1185">Reference proteome</keyword>
<protein>
    <recommendedName>
        <fullName evidence="12">G-protein coupled receptors family 1 profile domain-containing protein</fullName>
    </recommendedName>
</protein>
<dbReference type="InterPro" id="IPR017452">
    <property type="entry name" value="GPCR_Rhodpsn_7TM"/>
</dbReference>
<dbReference type="PRINTS" id="PR00237">
    <property type="entry name" value="GPCRRHODOPSN"/>
</dbReference>
<evidence type="ECO:0000256" key="1">
    <source>
        <dbReference type="ARBA" id="ARBA00004651"/>
    </source>
</evidence>
<evidence type="ECO:0000256" key="7">
    <source>
        <dbReference type="ARBA" id="ARBA00023170"/>
    </source>
</evidence>
<evidence type="ECO:0000256" key="10">
    <source>
        <dbReference type="SAM" id="MobiDB-lite"/>
    </source>
</evidence>
<dbReference type="Proteomes" id="UP000007110">
    <property type="component" value="Unassembled WGS sequence"/>
</dbReference>
<organism evidence="13 14">
    <name type="scientific">Strongylocentrotus purpuratus</name>
    <name type="common">Purple sea urchin</name>
    <dbReference type="NCBI Taxonomy" id="7668"/>
    <lineage>
        <taxon>Eukaryota</taxon>
        <taxon>Metazoa</taxon>
        <taxon>Echinodermata</taxon>
        <taxon>Eleutherozoa</taxon>
        <taxon>Echinozoa</taxon>
        <taxon>Echinoidea</taxon>
        <taxon>Euechinoidea</taxon>
        <taxon>Echinacea</taxon>
        <taxon>Camarodonta</taxon>
        <taxon>Echinidea</taxon>
        <taxon>Strongylocentrotidae</taxon>
        <taxon>Strongylocentrotus</taxon>
    </lineage>
</organism>
<feature type="transmembrane region" description="Helical" evidence="11">
    <location>
        <begin position="393"/>
        <end position="412"/>
    </location>
</feature>
<feature type="transmembrane region" description="Helical" evidence="11">
    <location>
        <begin position="365"/>
        <end position="387"/>
    </location>
</feature>
<evidence type="ECO:0000256" key="2">
    <source>
        <dbReference type="ARBA" id="ARBA00022475"/>
    </source>
</evidence>
<dbReference type="PROSITE" id="PS00237">
    <property type="entry name" value="G_PROTEIN_RECEP_F1_1"/>
    <property type="match status" value="1"/>
</dbReference>
<sequence>MATDFELTTELPGYPSVDFTYRLVAVVLCGLICCVGVCGNTLVLVAISASRRLQSYSNRFLGFLAITDLLTCLLLPIQIAALLDAKSKFFHLACSVAAVMGYVTLGASAFTLVLIAFNRYICLTQSLAVKKRVFSRCKSTVMASFGVLFPLITTSTFVVIGKARTGHLGSLYCTIADGPLLDMVAGSFLLSCLVVTLILYLLIAKVVRSHSRRVLPPNRAFQESGKKSGIRTGTTSNEACILGQQDRRSRRNYDSSKAGSSNQPATLSATLGMALRIREPGTSNPDKIFVPATTQLPNRSITTRESISCTPRSVSVSTIQAISTIVQDQEGTTRRPNQGRLVPRPKPYVAPEPLFKLETEVAKNMVLIVLAFIIAVAFTLICILIHVHPIYDLFAYVVLSANSSINPIIYGWRHPLLKRTFLHILRWRLEEIDQPTRWVRRRIY</sequence>
<dbReference type="Pfam" id="PF00001">
    <property type="entry name" value="7tm_1"/>
    <property type="match status" value="1"/>
</dbReference>
<reference evidence="13" key="2">
    <citation type="submission" date="2021-01" db="UniProtKB">
        <authorList>
            <consortium name="EnsemblMetazoa"/>
        </authorList>
    </citation>
    <scope>IDENTIFICATION</scope>
</reference>
<dbReference type="InParanoid" id="A0A7M7PDN4"/>